<dbReference type="Gene3D" id="3.20.20.190">
    <property type="entry name" value="Phosphatidylinositol (PI) phosphodiesterase"/>
    <property type="match status" value="1"/>
</dbReference>
<dbReference type="EMBL" id="CP022684">
    <property type="protein sequence ID" value="AUM14599.1"/>
    <property type="molecule type" value="Genomic_DNA"/>
</dbReference>
<gene>
    <name evidence="2" type="ORF">Kalk_20155</name>
</gene>
<dbReference type="OrthoDB" id="9795622at2"/>
<name>A0A2K9LQG5_9GAMM</name>
<proteinExistence type="predicted"/>
<dbReference type="Proteomes" id="UP000235116">
    <property type="component" value="Chromosome"/>
</dbReference>
<dbReference type="GO" id="GO:0008081">
    <property type="term" value="F:phosphoric diester hydrolase activity"/>
    <property type="evidence" value="ECO:0007669"/>
    <property type="project" value="InterPro"/>
</dbReference>
<dbReference type="PROSITE" id="PS51704">
    <property type="entry name" value="GP_PDE"/>
    <property type="match status" value="1"/>
</dbReference>
<sequence length="242" mass="27179">MILIGHRGARKEAPENTLAGFQHLRQLGIHHVELDVRLSKDQQLVVLHDTTVNRTSDGKGNVLDFTATELQQMNATLPFPHWPQHSGIPLLADVLSEWPELKSIQLEVKTADNTILNTIAHGLAELVRRFKLQNKAIVTSSDQNLLAIMHRVAPAVRRGFVAERFTRDPLEVSLNHHCSHLVINHHRCTPGMIDTAHMLGLEVSTWTVNDINAARRLQNWGVDSIITDVPSLMLKHLHVEAQ</sequence>
<dbReference type="RefSeq" id="WP_101895972.1">
    <property type="nucleotide sequence ID" value="NZ_CP022684.1"/>
</dbReference>
<accession>A0A2K9LQG5</accession>
<organism evidence="2 3">
    <name type="scientific">Ketobacter alkanivorans</name>
    <dbReference type="NCBI Taxonomy" id="1917421"/>
    <lineage>
        <taxon>Bacteria</taxon>
        <taxon>Pseudomonadati</taxon>
        <taxon>Pseudomonadota</taxon>
        <taxon>Gammaproteobacteria</taxon>
        <taxon>Pseudomonadales</taxon>
        <taxon>Ketobacteraceae</taxon>
        <taxon>Ketobacter</taxon>
    </lineage>
</organism>
<dbReference type="PANTHER" id="PTHR46211">
    <property type="entry name" value="GLYCEROPHOSPHORYL DIESTER PHOSPHODIESTERASE"/>
    <property type="match status" value="1"/>
</dbReference>
<evidence type="ECO:0000313" key="2">
    <source>
        <dbReference type="EMBL" id="AUM14599.1"/>
    </source>
</evidence>
<feature type="domain" description="GP-PDE" evidence="1">
    <location>
        <begin position="1"/>
        <end position="237"/>
    </location>
</feature>
<dbReference type="InterPro" id="IPR017946">
    <property type="entry name" value="PLC-like_Pdiesterase_TIM-brl"/>
</dbReference>
<keyword evidence="3" id="KW-1185">Reference proteome</keyword>
<dbReference type="PANTHER" id="PTHR46211:SF1">
    <property type="entry name" value="GLYCEROPHOSPHODIESTER PHOSPHODIESTERASE, CYTOPLASMIC"/>
    <property type="match status" value="1"/>
</dbReference>
<dbReference type="AlphaFoldDB" id="A0A2K9LQG5"/>
<evidence type="ECO:0000313" key="3">
    <source>
        <dbReference type="Proteomes" id="UP000235116"/>
    </source>
</evidence>
<reference evidence="3" key="1">
    <citation type="submission" date="2017-08" db="EMBL/GenBank/DDBJ databases">
        <title>Direct submision.</title>
        <authorList>
            <person name="Kim S.-J."/>
            <person name="Rhee S.-K."/>
        </authorList>
    </citation>
    <scope>NUCLEOTIDE SEQUENCE [LARGE SCALE GENOMIC DNA]</scope>
    <source>
        <strain evidence="3">GI5</strain>
    </source>
</reference>
<dbReference type="KEGG" id="kak:Kalk_20155"/>
<dbReference type="SUPFAM" id="SSF51695">
    <property type="entry name" value="PLC-like phosphodiesterases"/>
    <property type="match status" value="1"/>
</dbReference>
<dbReference type="InterPro" id="IPR030395">
    <property type="entry name" value="GP_PDE_dom"/>
</dbReference>
<dbReference type="Pfam" id="PF03009">
    <property type="entry name" value="GDPD"/>
    <property type="match status" value="1"/>
</dbReference>
<evidence type="ECO:0000259" key="1">
    <source>
        <dbReference type="PROSITE" id="PS51704"/>
    </source>
</evidence>
<protein>
    <recommendedName>
        <fullName evidence="1">GP-PDE domain-containing protein</fullName>
    </recommendedName>
</protein>
<dbReference type="GO" id="GO:0006629">
    <property type="term" value="P:lipid metabolic process"/>
    <property type="evidence" value="ECO:0007669"/>
    <property type="project" value="InterPro"/>
</dbReference>